<dbReference type="Proteomes" id="UP000239735">
    <property type="component" value="Unassembled WGS sequence"/>
</dbReference>
<sequence length="56" mass="6444">MHSASANTPPKSALQPDLGDYRRLRIAVAYDVHGYRSVIRDLSRWTEHFCSVQRKS</sequence>
<proteinExistence type="predicted"/>
<evidence type="ECO:0000313" key="1">
    <source>
        <dbReference type="EMBL" id="SPE17541.1"/>
    </source>
</evidence>
<evidence type="ECO:0000313" key="2">
    <source>
        <dbReference type="Proteomes" id="UP000239735"/>
    </source>
</evidence>
<reference evidence="2" key="1">
    <citation type="submission" date="2018-02" db="EMBL/GenBank/DDBJ databases">
        <authorList>
            <person name="Hausmann B."/>
        </authorList>
    </citation>
    <scope>NUCLEOTIDE SEQUENCE [LARGE SCALE GENOMIC DNA]</scope>
    <source>
        <strain evidence="2">Peat soil MAG SbA5</strain>
    </source>
</reference>
<dbReference type="EMBL" id="OKRB01000004">
    <property type="protein sequence ID" value="SPE17541.1"/>
    <property type="molecule type" value="Genomic_DNA"/>
</dbReference>
<name>A0A2N9L2V7_9BACT</name>
<dbReference type="AlphaFoldDB" id="A0A2N9L2V7"/>
<accession>A0A2N9L2V7</accession>
<protein>
    <submittedName>
        <fullName evidence="1">Uncharacterized protein</fullName>
    </submittedName>
</protein>
<gene>
    <name evidence="1" type="ORF">SBA5_1010024</name>
</gene>
<organism evidence="1 2">
    <name type="scientific">Candidatus Sulfuritelmatomonas gaucii</name>
    <dbReference type="NCBI Taxonomy" id="2043161"/>
    <lineage>
        <taxon>Bacteria</taxon>
        <taxon>Pseudomonadati</taxon>
        <taxon>Acidobacteriota</taxon>
        <taxon>Terriglobia</taxon>
        <taxon>Terriglobales</taxon>
        <taxon>Acidobacteriaceae</taxon>
        <taxon>Candidatus Sulfuritelmatomonas</taxon>
    </lineage>
</organism>